<keyword evidence="1" id="KW-1133">Transmembrane helix</keyword>
<keyword evidence="1" id="KW-0812">Transmembrane</keyword>
<gene>
    <name evidence="2" type="ORF">GCM10010919_14470</name>
</gene>
<keyword evidence="3" id="KW-1185">Reference proteome</keyword>
<dbReference type="RefSeq" id="WP_143039960.1">
    <property type="nucleotide sequence ID" value="NZ_BNAO01000003.1"/>
</dbReference>
<evidence type="ECO:0000256" key="1">
    <source>
        <dbReference type="SAM" id="Phobius"/>
    </source>
</evidence>
<feature type="transmembrane region" description="Helical" evidence="1">
    <location>
        <begin position="6"/>
        <end position="26"/>
    </location>
</feature>
<dbReference type="EMBL" id="BNAO01000003">
    <property type="protein sequence ID" value="GHG66618.1"/>
    <property type="molecule type" value="Genomic_DNA"/>
</dbReference>
<name>A0ABQ3KWQ5_9ALTE</name>
<dbReference type="Proteomes" id="UP000659697">
    <property type="component" value="Unassembled WGS sequence"/>
</dbReference>
<reference evidence="3" key="1">
    <citation type="journal article" date="2019" name="Int. J. Syst. Evol. Microbiol.">
        <title>The Global Catalogue of Microorganisms (GCM) 10K type strain sequencing project: providing services to taxonomists for standard genome sequencing and annotation.</title>
        <authorList>
            <consortium name="The Broad Institute Genomics Platform"/>
            <consortium name="The Broad Institute Genome Sequencing Center for Infectious Disease"/>
            <person name="Wu L."/>
            <person name="Ma J."/>
        </authorList>
    </citation>
    <scope>NUCLEOTIDE SEQUENCE [LARGE SCALE GENOMIC DNA]</scope>
    <source>
        <strain evidence="3">CGMCC 1.7003</strain>
    </source>
</reference>
<accession>A0ABQ3KWQ5</accession>
<evidence type="ECO:0000313" key="3">
    <source>
        <dbReference type="Proteomes" id="UP000659697"/>
    </source>
</evidence>
<proteinExistence type="predicted"/>
<sequence length="65" mass="6998">MISEPANSILVIFICIVGALHFGGVLGTSKKSPALAWMKTKHPHFPNVIVVLLVFVALIKIVGLF</sequence>
<protein>
    <submittedName>
        <fullName evidence="2">Uncharacterized protein</fullName>
    </submittedName>
</protein>
<evidence type="ECO:0000313" key="2">
    <source>
        <dbReference type="EMBL" id="GHG66618.1"/>
    </source>
</evidence>
<feature type="transmembrane region" description="Helical" evidence="1">
    <location>
        <begin position="47"/>
        <end position="64"/>
    </location>
</feature>
<comment type="caution">
    <text evidence="2">The sequence shown here is derived from an EMBL/GenBank/DDBJ whole genome shotgun (WGS) entry which is preliminary data.</text>
</comment>
<organism evidence="2 3">
    <name type="scientific">Alishewanella longhuensis</name>
    <dbReference type="NCBI Taxonomy" id="1091037"/>
    <lineage>
        <taxon>Bacteria</taxon>
        <taxon>Pseudomonadati</taxon>
        <taxon>Pseudomonadota</taxon>
        <taxon>Gammaproteobacteria</taxon>
        <taxon>Alteromonadales</taxon>
        <taxon>Alteromonadaceae</taxon>
        <taxon>Alishewanella</taxon>
    </lineage>
</organism>
<keyword evidence="1" id="KW-0472">Membrane</keyword>